<gene>
    <name evidence="4" type="ORF">ISN44_Un19g000090</name>
</gene>
<feature type="domain" description="GAG-pre-integrase" evidence="3">
    <location>
        <begin position="1228"/>
        <end position="1297"/>
    </location>
</feature>
<evidence type="ECO:0000259" key="3">
    <source>
        <dbReference type="Pfam" id="PF13976"/>
    </source>
</evidence>
<dbReference type="CDD" id="cd09272">
    <property type="entry name" value="RNase_HI_RT_Ty1"/>
    <property type="match status" value="1"/>
</dbReference>
<proteinExistence type="predicted"/>
<evidence type="ECO:0000313" key="5">
    <source>
        <dbReference type="Proteomes" id="UP000694251"/>
    </source>
</evidence>
<feature type="region of interest" description="Disordered" evidence="1">
    <location>
        <begin position="1033"/>
        <end position="1082"/>
    </location>
</feature>
<dbReference type="Proteomes" id="UP000694251">
    <property type="component" value="Unassembled WGS sequence"/>
</dbReference>
<organism evidence="4 5">
    <name type="scientific">Arabidopsis suecica</name>
    <name type="common">Swedish thale-cress</name>
    <name type="synonym">Cardaminopsis suecica</name>
    <dbReference type="NCBI Taxonomy" id="45249"/>
    <lineage>
        <taxon>Eukaryota</taxon>
        <taxon>Viridiplantae</taxon>
        <taxon>Streptophyta</taxon>
        <taxon>Embryophyta</taxon>
        <taxon>Tracheophyta</taxon>
        <taxon>Spermatophyta</taxon>
        <taxon>Magnoliopsida</taxon>
        <taxon>eudicotyledons</taxon>
        <taxon>Gunneridae</taxon>
        <taxon>Pentapetalae</taxon>
        <taxon>rosids</taxon>
        <taxon>malvids</taxon>
        <taxon>Brassicales</taxon>
        <taxon>Brassicaceae</taxon>
        <taxon>Camelineae</taxon>
        <taxon>Arabidopsis</taxon>
    </lineage>
</organism>
<feature type="compositionally biased region" description="Basic residues" evidence="1">
    <location>
        <begin position="1073"/>
        <end position="1082"/>
    </location>
</feature>
<dbReference type="Pfam" id="PF07727">
    <property type="entry name" value="RVT_2"/>
    <property type="match status" value="1"/>
</dbReference>
<name>A0A8T1XES8_ARASU</name>
<reference evidence="4 5" key="1">
    <citation type="submission" date="2020-12" db="EMBL/GenBank/DDBJ databases">
        <title>Concerted genomic and epigenomic changes stabilize Arabidopsis allopolyploids.</title>
        <authorList>
            <person name="Chen Z."/>
        </authorList>
    </citation>
    <scope>NUCLEOTIDE SEQUENCE [LARGE SCALE GENOMIC DNA]</scope>
    <source>
        <strain evidence="4">As9502</strain>
        <tissue evidence="4">Leaf</tissue>
    </source>
</reference>
<dbReference type="PANTHER" id="PTHR33325:SF11">
    <property type="entry name" value="COLD SHOCK DOMAIN-CONTAINING PROTEIN 4-LIKE"/>
    <property type="match status" value="1"/>
</dbReference>
<evidence type="ECO:0000256" key="1">
    <source>
        <dbReference type="SAM" id="MobiDB-lite"/>
    </source>
</evidence>
<comment type="caution">
    <text evidence="4">The sequence shown here is derived from an EMBL/GenBank/DDBJ whole genome shotgun (WGS) entry which is preliminary data.</text>
</comment>
<accession>A0A8T1XES8</accession>
<sequence length="2157" mass="242007">MRPPPDCRPSVGASAPKGTCRWLSPFGGSVVRTALNYNYHRAAGRILCRRLKYATGYLLKLTPPSCKKASPAPIRTMKVRGNENWSEKSSISTREATPAPIRTMKVRANENWSEISTRKASPAPIRTMKVRGNENWYEKSSISTSNRQPAPIRTMKVRGIENCLGRPRVPPYSVPDVGSDRGILSGGMTDRLSDRPTAGIIAGKFFRRLFRRSVLSAVLGQKLLCGRGEWACHAWDDMDSSRPWGGGILGKRMAVGGGIFGMRPKYRDVPMGIDSTRLGWMVVLRWKAWIRLGCPELSKFTFCGCSWQPSFDGKWISAGSDTRLPVLCVSFALRLRYPQPRLDGPEYFGGVGERLMFLGQLNVRRMSGDRIASVCRLRARAPNYLPPILLSYFTGDVTLDDRIRGLFKKLVVEPWDGSAGPPLVCTGRLVPSVGDTLLVLIGRDFDPIVLAFGIGVMINRDSRGHSYFIVRERKLGARRRSDTVLVSTINDADQGSADVAYRTPLAPYEKSKFLGSGGSMVARLKLKGIDGRAPPGVCDALRCSGPHARYTDVFNEFTPWPTGPVSASHQLALTTSLPFVHTARRSYRLNDPVKCSDRGDVGGSPPATIIVDTCPKQNDPRTNDHHSRWAGFLTDPVLAGSVVSRIALVGSFISVLSCALLPDITKPRHEKCQGTSKRTAGIRLPGDGVCADAVLRYKNPVNHRVFERKLRPKPSGRGHVCLGVTNRRPLYSFADAGRKLVSRVLPHAVGLNPSQGRLERAPERVRAPSCPDPVAPRGAVYESGCLGMQPQSGGKFRPRLNTGERPIANKYREMSKTKNLEFSALNVSGDNYLQWALDVKIALESKNLAECIMENNECEKRSKFKAIAFIHHHLAESLKNQYLTIEDPLDLWVELKNRYDHQKTVLLPKAHYDWKSLRIQDFKSVEEYNSELFKIVSILRLCGEKVTDNDLLEKTYSTFHPNNVVLQQQYRGMKFKTYASLISCLLLAEKNNELLLMNSSIRPPGSTPLPEAHKAEIAEIAKEPRETKETNYVHRGYHGHGRGRGRGGGRSNHNSYGRGNHHGGRGRGNNGRGRGRGIFKPQHKAKSVCHRCGMDNHWAKTCRTSKHLIDAYQEMIKKNPEANLAHLDGDGDFDHEKDDQLDTIAGIASLIEGHGQAHILLSKGTHLEISDALYSPGSKRSLLSFKDIRLNGFHIETKGEGNKEFLNIIEITKGHKKVLETIPALSTGLYYAKIDMIEANMAMNKEFIEEFTLWHDRLGHPGQNMMRKLMTNSKGHTLKEKRVIPKNLTCEACSQGKLIIRPSPAKNGLAESFIKRIQLIARPLLMRSRLPVAAWGHAVLHSSELIRIRPSSEHKYSPSQLLMGHEPDISHLKTFGCAVYVPIAPPHRTKMGPQRRMGIYVGFDSPTIIKYLEPTTGDLFKARYADCHFNESEFPTLGGETNKLGKDIKEISWNQTSLNWQDPRTLACESEVQKIINLQKLANELPDSFVDPKKVTKSYIPACNAPVRIDIQKGINEIATESNARKKRGRPLGSKDKNPRKSKKGAVGNEVKETIDMAAADPKEPNREIWDANPHGPEGIDDNEKSINYIMSGIKWNRKDVDIDEIFAYKVAIEINEDHEPTSILECTQRSDWLKWKEAINVELSSLKKRDVFGPILRTPSEIKPVGHKWVFVRKRNENNEIVRHKARLVAQGFSQRPGIDYEETYSPVVDATTFRFLISLAIREKLDLRLMDVVTAYLYGPLDNEIYMRLPEGIELKDKDKKGSRDQYCIRLNKSLYGLKQSGRMWYNRLSDYLVREGYKNDPISPCIFIKKFANKGFVIIAVYVDDLNILGTSGEIAQTVEYLKKEFEMKDLGKTKFCLGLQLEYVNDGILVHQKAYTEKVLKRFNMDKAHPLSSPMVVRSLGLDSDPFGPKKDEEEVLGPEVPYLSAIGALMYLASHTRPDICFAVNLLSRFSSCPTQRHWNGIKQLLRYLQGTVDLGLFYTNHNKEGLVGFADAGYLSDPHNGKSQTGYVFTHDGTAISWRSMKQTISATSSNHAEILAIHEASRECVWLRSMTQHIRSNCGMDEEKEPTVMYEDNAACIAQLKDGYIKGDRTKHILPKFFFTHDLQRDGEVRVVQVQSCDNSADLFTKALPTSTLRKLTHQIGMRRLKDLQG</sequence>
<feature type="region of interest" description="Disordered" evidence="1">
    <location>
        <begin position="1520"/>
        <end position="1549"/>
    </location>
</feature>
<dbReference type="OrthoDB" id="1844048at2759"/>
<dbReference type="Pfam" id="PF13976">
    <property type="entry name" value="gag_pre-integrs"/>
    <property type="match status" value="1"/>
</dbReference>
<dbReference type="InterPro" id="IPR025724">
    <property type="entry name" value="GAG-pre-integrase_dom"/>
</dbReference>
<keyword evidence="4" id="KW-0548">Nucleotidyltransferase</keyword>
<keyword evidence="4" id="KW-0808">Transferase</keyword>
<dbReference type="PANTHER" id="PTHR33325">
    <property type="entry name" value="ZINC FINGER, CCHC-TYPE-RELATED"/>
    <property type="match status" value="1"/>
</dbReference>
<evidence type="ECO:0000313" key="4">
    <source>
        <dbReference type="EMBL" id="KAG7531776.1"/>
    </source>
</evidence>
<feature type="domain" description="Reverse transcriptase Ty1/copia-type" evidence="2">
    <location>
        <begin position="1657"/>
        <end position="1900"/>
    </location>
</feature>
<dbReference type="GO" id="GO:0003964">
    <property type="term" value="F:RNA-directed DNA polymerase activity"/>
    <property type="evidence" value="ECO:0007669"/>
    <property type="project" value="UniProtKB-KW"/>
</dbReference>
<keyword evidence="5" id="KW-1185">Reference proteome</keyword>
<feature type="compositionally biased region" description="Basic residues" evidence="1">
    <location>
        <begin position="1035"/>
        <end position="1047"/>
    </location>
</feature>
<protein>
    <submittedName>
        <fullName evidence="4">Reverse transcriptase RNA-dependent DNA polymerase</fullName>
    </submittedName>
</protein>
<dbReference type="InterPro" id="IPR013103">
    <property type="entry name" value="RVT_2"/>
</dbReference>
<dbReference type="EMBL" id="JAEFBJ010000019">
    <property type="protein sequence ID" value="KAG7531776.1"/>
    <property type="molecule type" value="Genomic_DNA"/>
</dbReference>
<evidence type="ECO:0000259" key="2">
    <source>
        <dbReference type="Pfam" id="PF07727"/>
    </source>
</evidence>
<keyword evidence="4" id="KW-0695">RNA-directed DNA polymerase</keyword>